<dbReference type="EMBL" id="OU963862">
    <property type="protein sequence ID" value="CAH0381073.1"/>
    <property type="molecule type" value="Genomic_DNA"/>
</dbReference>
<evidence type="ECO:0000313" key="15">
    <source>
        <dbReference type="Proteomes" id="UP001152759"/>
    </source>
</evidence>
<feature type="domain" description="Aminoacyl-tRNA synthetase class Ia" evidence="12">
    <location>
        <begin position="403"/>
        <end position="562"/>
    </location>
</feature>
<dbReference type="InterPro" id="IPR002302">
    <property type="entry name" value="Leu-tRNA-ligase"/>
</dbReference>
<dbReference type="Proteomes" id="UP001152759">
    <property type="component" value="Chromosome 1"/>
</dbReference>
<sequence length="876" mass="101842">MKVQNILHWTTNKQYSSTCLSVVNLRHFSENIWDKYFDVATKKEIESIWSQRVNERRFDRHNEDKVKRYILSQFPYPSGNLHMGHIRVYTISDTLARFNHMKGRNVFQPMGWDAFGLPAENAAIERQIPADQWTLSNIANMKSQLQAFGFSFDWDAELTTCHPNYYKWTQHIILKLFHAGLLYQKDAIVNWDPVDETVLADEQVDQEGNSWRSGAKVEKKVLKQWFIKTTAFAKSLYDGLDKNVLKNWDEVLAMQRNWIGKCDGYSFNFNLVLEKQKIPTFITVWIRNPEHLNNIQYLTVLPGSMLDHLEPTLDQNKNRRLSIQAENPINGSIIPIFVSDTVTYEECQDVKAGLPEIFPEDNLFAQEKGIETKKFDSMFSTREEICNYAMEKNIGGYPVSSRLRDWLISRQRYWGTPIPLVDCENCAAPQPIPYDQLPVMLPPLKEINFHVKGVSPLASAQNWVQTTCPSCGGQARRVTDTIDTFVDSSWYYLRYTDASNEKVPFDPEKAQELLPVDIYIGGKEHAVLHLYYARFMNHFLHSLGWVPNKEPFHQLLVQGMMKGKSYRLEKSGRYLRESDVTIEGPAHGLHKETGEKVLIEWEKMSKSKGNGVDPEAVLAEYGVDTTRLLVLDQMTPASDKKWDPQTFRGVLNWQSKVWQIVKYFISRRHMNEPVNYIDPDRLTQDEEMLYHDRNKFIKSVGFNYSEAYLLNTVISRLYTMSTTLRKCASSTIHFSKIYERTLADMIIVTAPMAPHFAAQLWEGISSVPEKLNEHEYNWSATVFEQRWPVMDEDFPLSLIVKVNSAVKHEYSIKYSELQRLTKKEAIEIAVSLPNIRRTLSNKEIIETIYTCTEDYDHIIEFKTKKKNHEDEELETS</sequence>
<evidence type="ECO:0000256" key="3">
    <source>
        <dbReference type="ARBA" id="ARBA00013164"/>
    </source>
</evidence>
<gene>
    <name evidence="14" type="ORF">BEMITA_LOCUS758</name>
</gene>
<keyword evidence="5 11" id="KW-0547">Nucleotide-binding</keyword>
<dbReference type="InterPro" id="IPR013155">
    <property type="entry name" value="M/V/L/I-tRNA-synth_anticd-bd"/>
</dbReference>
<protein>
    <recommendedName>
        <fullName evidence="3">leucine--tRNA ligase</fullName>
        <ecNumber evidence="3">6.1.1.4</ecNumber>
    </recommendedName>
    <alternativeName>
        <fullName evidence="9">Leucyl-tRNA synthetase</fullName>
    </alternativeName>
</protein>
<keyword evidence="7 11" id="KW-0648">Protein biosynthesis</keyword>
<evidence type="ECO:0000256" key="10">
    <source>
        <dbReference type="ARBA" id="ARBA00047469"/>
    </source>
</evidence>
<feature type="domain" description="Aminoacyl-tRNA synthetase class Ia" evidence="12">
    <location>
        <begin position="61"/>
        <end position="242"/>
    </location>
</feature>
<dbReference type="Gene3D" id="3.40.50.620">
    <property type="entry name" value="HUPs"/>
    <property type="match status" value="2"/>
</dbReference>
<dbReference type="PROSITE" id="PS00178">
    <property type="entry name" value="AA_TRNA_LIGASE_I"/>
    <property type="match status" value="1"/>
</dbReference>
<keyword evidence="6 11" id="KW-0067">ATP-binding</keyword>
<proteinExistence type="inferred from homology"/>
<feature type="domain" description="Methionyl/Valyl/Leucyl/Isoleucyl-tRNA synthetase anticodon-binding" evidence="13">
    <location>
        <begin position="689"/>
        <end position="815"/>
    </location>
</feature>
<feature type="domain" description="Aminoacyl-tRNA synthetase class Ia" evidence="12">
    <location>
        <begin position="602"/>
        <end position="642"/>
    </location>
</feature>
<dbReference type="Pfam" id="PF08264">
    <property type="entry name" value="Anticodon_1"/>
    <property type="match status" value="1"/>
</dbReference>
<dbReference type="PANTHER" id="PTHR43740:SF2">
    <property type="entry name" value="LEUCINE--TRNA LIGASE, MITOCHONDRIAL"/>
    <property type="match status" value="1"/>
</dbReference>
<reference evidence="14" key="1">
    <citation type="submission" date="2021-12" db="EMBL/GenBank/DDBJ databases">
        <authorList>
            <person name="King R."/>
        </authorList>
    </citation>
    <scope>NUCLEOTIDE SEQUENCE</scope>
</reference>
<evidence type="ECO:0000313" key="14">
    <source>
        <dbReference type="EMBL" id="CAH0381073.1"/>
    </source>
</evidence>
<comment type="catalytic activity">
    <reaction evidence="10">
        <text>tRNA(Leu) + L-leucine + ATP = L-leucyl-tRNA(Leu) + AMP + diphosphate</text>
        <dbReference type="Rhea" id="RHEA:11688"/>
        <dbReference type="Rhea" id="RHEA-COMP:9613"/>
        <dbReference type="Rhea" id="RHEA-COMP:9622"/>
        <dbReference type="ChEBI" id="CHEBI:30616"/>
        <dbReference type="ChEBI" id="CHEBI:33019"/>
        <dbReference type="ChEBI" id="CHEBI:57427"/>
        <dbReference type="ChEBI" id="CHEBI:78442"/>
        <dbReference type="ChEBI" id="CHEBI:78494"/>
        <dbReference type="ChEBI" id="CHEBI:456215"/>
        <dbReference type="EC" id="6.1.1.4"/>
    </reaction>
</comment>
<dbReference type="FunFam" id="1.10.730.10:FF:000002">
    <property type="entry name" value="Leucine--tRNA ligase"/>
    <property type="match status" value="1"/>
</dbReference>
<evidence type="ECO:0000256" key="2">
    <source>
        <dbReference type="ARBA" id="ARBA00005594"/>
    </source>
</evidence>
<evidence type="ECO:0000256" key="9">
    <source>
        <dbReference type="ARBA" id="ARBA00030520"/>
    </source>
</evidence>
<keyword evidence="8 11" id="KW-0030">Aminoacyl-tRNA synthetase</keyword>
<evidence type="ECO:0000259" key="12">
    <source>
        <dbReference type="Pfam" id="PF00133"/>
    </source>
</evidence>
<keyword evidence="15" id="KW-1185">Reference proteome</keyword>
<evidence type="ECO:0000256" key="1">
    <source>
        <dbReference type="ARBA" id="ARBA00004305"/>
    </source>
</evidence>
<evidence type="ECO:0000256" key="4">
    <source>
        <dbReference type="ARBA" id="ARBA00022598"/>
    </source>
</evidence>
<dbReference type="KEGG" id="btab:109041217"/>
<evidence type="ECO:0000256" key="7">
    <source>
        <dbReference type="ARBA" id="ARBA00022917"/>
    </source>
</evidence>
<dbReference type="GO" id="GO:0005759">
    <property type="term" value="C:mitochondrial matrix"/>
    <property type="evidence" value="ECO:0007669"/>
    <property type="project" value="UniProtKB-SubCell"/>
</dbReference>
<dbReference type="SUPFAM" id="SSF47323">
    <property type="entry name" value="Anticodon-binding domain of a subclass of class I aminoacyl-tRNA synthetases"/>
    <property type="match status" value="1"/>
</dbReference>
<evidence type="ECO:0000256" key="6">
    <source>
        <dbReference type="ARBA" id="ARBA00022840"/>
    </source>
</evidence>
<dbReference type="SUPFAM" id="SSF52374">
    <property type="entry name" value="Nucleotidylyl transferase"/>
    <property type="match status" value="1"/>
</dbReference>
<dbReference type="FunFam" id="3.40.50.620:FF:000100">
    <property type="entry name" value="probable leucine--tRNA ligase, mitochondrial"/>
    <property type="match status" value="1"/>
</dbReference>
<evidence type="ECO:0000259" key="13">
    <source>
        <dbReference type="Pfam" id="PF08264"/>
    </source>
</evidence>
<name>A0A9P0EYF6_BEMTA</name>
<comment type="similarity">
    <text evidence="2 11">Belongs to the class-I aminoacyl-tRNA synthetase family.</text>
</comment>
<dbReference type="Gene3D" id="1.10.730.10">
    <property type="entry name" value="Isoleucyl-tRNA Synthetase, Domain 1"/>
    <property type="match status" value="1"/>
</dbReference>
<dbReference type="GO" id="GO:0005524">
    <property type="term" value="F:ATP binding"/>
    <property type="evidence" value="ECO:0007669"/>
    <property type="project" value="UniProtKB-KW"/>
</dbReference>
<dbReference type="InterPro" id="IPR014729">
    <property type="entry name" value="Rossmann-like_a/b/a_fold"/>
</dbReference>
<keyword evidence="4 11" id="KW-0436">Ligase</keyword>
<dbReference type="PRINTS" id="PR00985">
    <property type="entry name" value="TRNASYNTHLEU"/>
</dbReference>
<dbReference type="GO" id="GO:0032543">
    <property type="term" value="P:mitochondrial translation"/>
    <property type="evidence" value="ECO:0007669"/>
    <property type="project" value="TreeGrafter"/>
</dbReference>
<dbReference type="GO" id="GO:0006429">
    <property type="term" value="P:leucyl-tRNA aminoacylation"/>
    <property type="evidence" value="ECO:0007669"/>
    <property type="project" value="InterPro"/>
</dbReference>
<dbReference type="CDD" id="cd00812">
    <property type="entry name" value="LeuRS_core"/>
    <property type="match status" value="1"/>
</dbReference>
<organism evidence="14 15">
    <name type="scientific">Bemisia tabaci</name>
    <name type="common">Sweetpotato whitefly</name>
    <name type="synonym">Aleurodes tabaci</name>
    <dbReference type="NCBI Taxonomy" id="7038"/>
    <lineage>
        <taxon>Eukaryota</taxon>
        <taxon>Metazoa</taxon>
        <taxon>Ecdysozoa</taxon>
        <taxon>Arthropoda</taxon>
        <taxon>Hexapoda</taxon>
        <taxon>Insecta</taxon>
        <taxon>Pterygota</taxon>
        <taxon>Neoptera</taxon>
        <taxon>Paraneoptera</taxon>
        <taxon>Hemiptera</taxon>
        <taxon>Sternorrhyncha</taxon>
        <taxon>Aleyrodoidea</taxon>
        <taxon>Aleyrodidae</taxon>
        <taxon>Aleyrodinae</taxon>
        <taxon>Bemisia</taxon>
    </lineage>
</organism>
<dbReference type="InterPro" id="IPR009080">
    <property type="entry name" value="tRNAsynth_Ia_anticodon-bd"/>
</dbReference>
<dbReference type="Pfam" id="PF00133">
    <property type="entry name" value="tRNA-synt_1"/>
    <property type="match status" value="3"/>
</dbReference>
<comment type="subcellular location">
    <subcellularLocation>
        <location evidence="1">Mitochondrion matrix</location>
    </subcellularLocation>
</comment>
<evidence type="ECO:0000256" key="11">
    <source>
        <dbReference type="RuleBase" id="RU363035"/>
    </source>
</evidence>
<dbReference type="GO" id="GO:0004823">
    <property type="term" value="F:leucine-tRNA ligase activity"/>
    <property type="evidence" value="ECO:0007669"/>
    <property type="project" value="UniProtKB-EC"/>
</dbReference>
<evidence type="ECO:0000256" key="8">
    <source>
        <dbReference type="ARBA" id="ARBA00023146"/>
    </source>
</evidence>
<dbReference type="InterPro" id="IPR002300">
    <property type="entry name" value="aa-tRNA-synth_Ia"/>
</dbReference>
<dbReference type="EC" id="6.1.1.4" evidence="3"/>
<dbReference type="AlphaFoldDB" id="A0A9P0EYF6"/>
<dbReference type="InterPro" id="IPR001412">
    <property type="entry name" value="aa-tRNA-synth_I_CS"/>
</dbReference>
<accession>A0A9P0EYF6</accession>
<dbReference type="FunFam" id="3.40.50.620:FF:000003">
    <property type="entry name" value="Leucine--tRNA ligase"/>
    <property type="match status" value="1"/>
</dbReference>
<dbReference type="PANTHER" id="PTHR43740">
    <property type="entry name" value="LEUCYL-TRNA SYNTHETASE"/>
    <property type="match status" value="1"/>
</dbReference>
<evidence type="ECO:0000256" key="5">
    <source>
        <dbReference type="ARBA" id="ARBA00022741"/>
    </source>
</evidence>